<name>A0ABP0VSF8_9BRYO</name>
<accession>A0ABP0VSF8</accession>
<keyword evidence="2" id="KW-1185">Reference proteome</keyword>
<reference evidence="1" key="1">
    <citation type="submission" date="2024-02" db="EMBL/GenBank/DDBJ databases">
        <authorList>
            <consortium name="ELIXIR-Norway"/>
            <consortium name="Elixir Norway"/>
        </authorList>
    </citation>
    <scope>NUCLEOTIDE SEQUENCE</scope>
</reference>
<gene>
    <name evidence="1" type="ORF">CSSPJE1EN1_LOCUS2727</name>
</gene>
<organism evidence="1 2">
    <name type="scientific">Sphagnum jensenii</name>
    <dbReference type="NCBI Taxonomy" id="128206"/>
    <lineage>
        <taxon>Eukaryota</taxon>
        <taxon>Viridiplantae</taxon>
        <taxon>Streptophyta</taxon>
        <taxon>Embryophyta</taxon>
        <taxon>Bryophyta</taxon>
        <taxon>Sphagnophytina</taxon>
        <taxon>Sphagnopsida</taxon>
        <taxon>Sphagnales</taxon>
        <taxon>Sphagnaceae</taxon>
        <taxon>Sphagnum</taxon>
    </lineage>
</organism>
<sequence>MFSQLCAKGYMGFGDFWAARYLVCKTSPHNRSCFCYTRKTILFKHQEKIKVEMICLQLTKTLE</sequence>
<dbReference type="Proteomes" id="UP001497444">
    <property type="component" value="Chromosome 10"/>
</dbReference>
<protein>
    <submittedName>
        <fullName evidence="1">Uncharacterized protein</fullName>
    </submittedName>
</protein>
<evidence type="ECO:0000313" key="2">
    <source>
        <dbReference type="Proteomes" id="UP001497444"/>
    </source>
</evidence>
<proteinExistence type="predicted"/>
<evidence type="ECO:0000313" key="1">
    <source>
        <dbReference type="EMBL" id="CAK9257249.1"/>
    </source>
</evidence>
<dbReference type="EMBL" id="OZ020105">
    <property type="protein sequence ID" value="CAK9257249.1"/>
    <property type="molecule type" value="Genomic_DNA"/>
</dbReference>